<reference evidence="1" key="1">
    <citation type="submission" date="2020-07" db="EMBL/GenBank/DDBJ databases">
        <authorList>
            <person name="Nieuwenhuis M."/>
            <person name="Van De Peppel L.J.J."/>
        </authorList>
    </citation>
    <scope>NUCLEOTIDE SEQUENCE</scope>
    <source>
        <strain evidence="1">AP01</strain>
        <tissue evidence="1">Mycelium</tissue>
    </source>
</reference>
<feature type="non-terminal residue" evidence="1">
    <location>
        <position position="1"/>
    </location>
</feature>
<gene>
    <name evidence="1" type="ORF">DXG03_002461</name>
</gene>
<dbReference type="EMBL" id="JABCKV010000017">
    <property type="protein sequence ID" value="KAG5646773.1"/>
    <property type="molecule type" value="Genomic_DNA"/>
</dbReference>
<accession>A0A9P7GDM9</accession>
<sequence length="69" mass="7817">LLGRARLGAHVPRHGLALFKNHPPVAAHRMHRVDYRYRQVGSAALPFPDWGPVLPLRYYIPPTIVRAIS</sequence>
<keyword evidence="2" id="KW-1185">Reference proteome</keyword>
<dbReference type="AlphaFoldDB" id="A0A9P7GDM9"/>
<evidence type="ECO:0000313" key="2">
    <source>
        <dbReference type="Proteomes" id="UP000775547"/>
    </source>
</evidence>
<name>A0A9P7GDM9_9AGAR</name>
<evidence type="ECO:0000313" key="1">
    <source>
        <dbReference type="EMBL" id="KAG5646773.1"/>
    </source>
</evidence>
<dbReference type="Proteomes" id="UP000775547">
    <property type="component" value="Unassembled WGS sequence"/>
</dbReference>
<proteinExistence type="predicted"/>
<comment type="caution">
    <text evidence="1">The sequence shown here is derived from an EMBL/GenBank/DDBJ whole genome shotgun (WGS) entry which is preliminary data.</text>
</comment>
<protein>
    <submittedName>
        <fullName evidence="1">Uncharacterized protein</fullName>
    </submittedName>
</protein>
<reference evidence="1" key="2">
    <citation type="submission" date="2021-10" db="EMBL/GenBank/DDBJ databases">
        <title>Phylogenomics reveals ancestral predisposition of the termite-cultivated fungus Termitomyces towards a domesticated lifestyle.</title>
        <authorList>
            <person name="Auxier B."/>
            <person name="Grum-Grzhimaylo A."/>
            <person name="Cardenas M.E."/>
            <person name="Lodge J.D."/>
            <person name="Laessoe T."/>
            <person name="Pedersen O."/>
            <person name="Smith M.E."/>
            <person name="Kuyper T.W."/>
            <person name="Franco-Molano E.A."/>
            <person name="Baroni T.J."/>
            <person name="Aanen D.K."/>
        </authorList>
    </citation>
    <scope>NUCLEOTIDE SEQUENCE</scope>
    <source>
        <strain evidence="1">AP01</strain>
        <tissue evidence="1">Mycelium</tissue>
    </source>
</reference>
<organism evidence="1 2">
    <name type="scientific">Asterophora parasitica</name>
    <dbReference type="NCBI Taxonomy" id="117018"/>
    <lineage>
        <taxon>Eukaryota</taxon>
        <taxon>Fungi</taxon>
        <taxon>Dikarya</taxon>
        <taxon>Basidiomycota</taxon>
        <taxon>Agaricomycotina</taxon>
        <taxon>Agaricomycetes</taxon>
        <taxon>Agaricomycetidae</taxon>
        <taxon>Agaricales</taxon>
        <taxon>Tricholomatineae</taxon>
        <taxon>Lyophyllaceae</taxon>
        <taxon>Asterophora</taxon>
    </lineage>
</organism>